<feature type="binding site" evidence="6">
    <location>
        <position position="67"/>
    </location>
    <ligand>
        <name>a divalent metal cation</name>
        <dbReference type="ChEBI" id="CHEBI:60240"/>
        <label>1</label>
    </ligand>
</feature>
<dbReference type="Gene3D" id="3.30.70.120">
    <property type="match status" value="1"/>
</dbReference>
<dbReference type="InterPro" id="IPR015867">
    <property type="entry name" value="N-reg_PII/ATP_PRibTrfase_C"/>
</dbReference>
<organism evidence="8 9">
    <name type="scientific">Vallicoccus soli</name>
    <dbReference type="NCBI Taxonomy" id="2339232"/>
    <lineage>
        <taxon>Bacteria</taxon>
        <taxon>Bacillati</taxon>
        <taxon>Actinomycetota</taxon>
        <taxon>Actinomycetes</taxon>
        <taxon>Motilibacterales</taxon>
        <taxon>Vallicoccaceae</taxon>
        <taxon>Vallicoccus</taxon>
    </lineage>
</organism>
<evidence type="ECO:0000256" key="3">
    <source>
        <dbReference type="ARBA" id="ARBA00022112"/>
    </source>
</evidence>
<feature type="binding site" evidence="6">
    <location>
        <position position="106"/>
    </location>
    <ligand>
        <name>a divalent metal cation</name>
        <dbReference type="ChEBI" id="CHEBI:60240"/>
        <label>1</label>
    </ligand>
</feature>
<feature type="binding site" evidence="6">
    <location>
        <position position="335"/>
    </location>
    <ligand>
        <name>a divalent metal cation</name>
        <dbReference type="ChEBI" id="CHEBI:60240"/>
        <label>1</label>
    </ligand>
</feature>
<dbReference type="FunFam" id="3.40.1390.30:FF:000001">
    <property type="entry name" value="GTP cyclohydrolase 1 type 2"/>
    <property type="match status" value="1"/>
</dbReference>
<feature type="binding site" evidence="6">
    <location>
        <position position="339"/>
    </location>
    <ligand>
        <name>a divalent metal cation</name>
        <dbReference type="ChEBI" id="CHEBI:60240"/>
        <label>1</label>
    </ligand>
</feature>
<evidence type="ECO:0000256" key="4">
    <source>
        <dbReference type="ARBA" id="ARBA00022723"/>
    </source>
</evidence>
<dbReference type="PANTHER" id="PTHR13799">
    <property type="entry name" value="NGG1 INTERACTING FACTOR 3"/>
    <property type="match status" value="1"/>
</dbReference>
<comment type="subunit">
    <text evidence="2">Homohexamer.</text>
</comment>
<sequence length="391" mass="40842">MRTPALGEVVDVVHGLYDPRRAEAWDAVGLHLGDPGQPVRRVLLAVDPEDVVVDEALAWGADLLLTHHPLFLRGVHGFAATTPKGRRAHRLVRAGCALLTAHTNADVADPGVSDALASALGLVDLRPLQPLPADPLDKVVVFVPHADAPALVDALAGAGAGALGDYDRCAWTTTGTGTFRPLDGARPAVGRVGEVEVVPETRVEMVLPRHRRAGVVAALRRAHPYEEPAFDVLELAAGDSRRGLGRVGRLPEPEPLAAFVRRAAAALPAAPAGVRAAGDPDRLVRRVAVCGGAGDSLLGAAAASGADAYVTADLRHHPVVEALGPERPALLDVGHWASEHPWLADAARRTVDALRAAGATVEARVSTVPTDPWSVHAPPAGPPAHETRSRR</sequence>
<dbReference type="OrthoDB" id="9795763at2"/>
<accession>A0A3A3Z2P5</accession>
<dbReference type="InterPro" id="IPR002678">
    <property type="entry name" value="DUF34/NIF3"/>
</dbReference>
<dbReference type="GO" id="GO:0005737">
    <property type="term" value="C:cytoplasm"/>
    <property type="evidence" value="ECO:0007669"/>
    <property type="project" value="TreeGrafter"/>
</dbReference>
<evidence type="ECO:0000256" key="6">
    <source>
        <dbReference type="PIRSR" id="PIRSR602678-1"/>
    </source>
</evidence>
<dbReference type="Pfam" id="PF01784">
    <property type="entry name" value="DUF34_NIF3"/>
    <property type="match status" value="1"/>
</dbReference>
<evidence type="ECO:0000256" key="2">
    <source>
        <dbReference type="ARBA" id="ARBA00011643"/>
    </source>
</evidence>
<dbReference type="GO" id="GO:0046872">
    <property type="term" value="F:metal ion binding"/>
    <property type="evidence" value="ECO:0007669"/>
    <property type="project" value="UniProtKB-UniRule"/>
</dbReference>
<feature type="region of interest" description="Disordered" evidence="7">
    <location>
        <begin position="369"/>
        <end position="391"/>
    </location>
</feature>
<proteinExistence type="inferred from homology"/>
<evidence type="ECO:0000256" key="7">
    <source>
        <dbReference type="SAM" id="MobiDB-lite"/>
    </source>
</evidence>
<dbReference type="NCBIfam" id="TIGR00486">
    <property type="entry name" value="YbgI_SA1388"/>
    <property type="match status" value="1"/>
</dbReference>
<name>A0A3A3Z2P5_9ACTN</name>
<dbReference type="InterPro" id="IPR017221">
    <property type="entry name" value="DUF34/NIF3_bac"/>
</dbReference>
<dbReference type="Gene3D" id="3.40.1390.30">
    <property type="entry name" value="NIF3 (NGG1p interacting factor 3)-like"/>
    <property type="match status" value="1"/>
</dbReference>
<feature type="binding site" evidence="6">
    <location>
        <position position="68"/>
    </location>
    <ligand>
        <name>a divalent metal cation</name>
        <dbReference type="ChEBI" id="CHEBI:60240"/>
        <label>1</label>
    </ligand>
</feature>
<comment type="similarity">
    <text evidence="1 5">Belongs to the GTP cyclohydrolase I type 2/NIF3 family.</text>
</comment>
<dbReference type="SUPFAM" id="SSF102705">
    <property type="entry name" value="NIF3 (NGG1p interacting factor 3)-like"/>
    <property type="match status" value="1"/>
</dbReference>
<evidence type="ECO:0000256" key="1">
    <source>
        <dbReference type="ARBA" id="ARBA00006964"/>
    </source>
</evidence>
<comment type="caution">
    <text evidence="8">The sequence shown here is derived from an EMBL/GenBank/DDBJ whole genome shotgun (WGS) entry which is preliminary data.</text>
</comment>
<gene>
    <name evidence="8" type="ORF">D5H78_06930</name>
</gene>
<dbReference type="Proteomes" id="UP000265614">
    <property type="component" value="Unassembled WGS sequence"/>
</dbReference>
<protein>
    <recommendedName>
        <fullName evidence="3 5">GTP cyclohydrolase 1 type 2 homolog</fullName>
    </recommendedName>
</protein>
<reference evidence="8 9" key="1">
    <citation type="submission" date="2018-09" db="EMBL/GenBank/DDBJ databases">
        <title>YIM 75000 draft genome.</title>
        <authorList>
            <person name="Tang S."/>
            <person name="Feng Y."/>
        </authorList>
    </citation>
    <scope>NUCLEOTIDE SEQUENCE [LARGE SCALE GENOMIC DNA]</scope>
    <source>
        <strain evidence="8 9">YIM 75000</strain>
    </source>
</reference>
<dbReference type="EMBL" id="QZEZ01000002">
    <property type="protein sequence ID" value="RJK96969.1"/>
    <property type="molecule type" value="Genomic_DNA"/>
</dbReference>
<dbReference type="PIRSF" id="PIRSF037489">
    <property type="entry name" value="UCP037489_NIF3_YqfO"/>
    <property type="match status" value="1"/>
</dbReference>
<evidence type="ECO:0000313" key="9">
    <source>
        <dbReference type="Proteomes" id="UP000265614"/>
    </source>
</evidence>
<dbReference type="AlphaFoldDB" id="A0A3A3Z2P5"/>
<dbReference type="PANTHER" id="PTHR13799:SF14">
    <property type="entry name" value="GTP CYCLOHYDROLASE 1 TYPE 2 HOMOLOG"/>
    <property type="match status" value="1"/>
</dbReference>
<keyword evidence="4 5" id="KW-0479">Metal-binding</keyword>
<evidence type="ECO:0000256" key="5">
    <source>
        <dbReference type="PIRNR" id="PIRNR037489"/>
    </source>
</evidence>
<dbReference type="RefSeq" id="WP_119949685.1">
    <property type="nucleotide sequence ID" value="NZ_QZEZ01000002.1"/>
</dbReference>
<keyword evidence="9" id="KW-1185">Reference proteome</keyword>
<evidence type="ECO:0000313" key="8">
    <source>
        <dbReference type="EMBL" id="RJK96969.1"/>
    </source>
</evidence>
<dbReference type="InterPro" id="IPR036069">
    <property type="entry name" value="DUF34/NIF3_sf"/>
</dbReference>